<keyword evidence="1" id="KW-0433">Leucine-rich repeat</keyword>
<dbReference type="Proteomes" id="UP001153269">
    <property type="component" value="Unassembled WGS sequence"/>
</dbReference>
<dbReference type="GO" id="GO:0005634">
    <property type="term" value="C:nucleus"/>
    <property type="evidence" value="ECO:0007669"/>
    <property type="project" value="TreeGrafter"/>
</dbReference>
<name>A0A9N7YZX6_PLEPL</name>
<feature type="compositionally biased region" description="Polar residues" evidence="6">
    <location>
        <begin position="557"/>
        <end position="566"/>
    </location>
</feature>
<evidence type="ECO:0000256" key="2">
    <source>
        <dbReference type="ARBA" id="ARBA00022737"/>
    </source>
</evidence>
<dbReference type="FunFam" id="2.30.30.140:FF:000036">
    <property type="entry name" value="PWWP domain-containing protein 2A"/>
    <property type="match status" value="1"/>
</dbReference>
<organism evidence="8 9">
    <name type="scientific">Pleuronectes platessa</name>
    <name type="common">European plaice</name>
    <dbReference type="NCBI Taxonomy" id="8262"/>
    <lineage>
        <taxon>Eukaryota</taxon>
        <taxon>Metazoa</taxon>
        <taxon>Chordata</taxon>
        <taxon>Craniata</taxon>
        <taxon>Vertebrata</taxon>
        <taxon>Euteleostomi</taxon>
        <taxon>Actinopterygii</taxon>
        <taxon>Neopterygii</taxon>
        <taxon>Teleostei</taxon>
        <taxon>Neoteleostei</taxon>
        <taxon>Acanthomorphata</taxon>
        <taxon>Carangaria</taxon>
        <taxon>Pleuronectiformes</taxon>
        <taxon>Pleuronectoidei</taxon>
        <taxon>Pleuronectidae</taxon>
        <taxon>Pleuronectes</taxon>
    </lineage>
</organism>
<dbReference type="Gene3D" id="3.80.10.10">
    <property type="entry name" value="Ribonuclease Inhibitor"/>
    <property type="match status" value="1"/>
</dbReference>
<evidence type="ECO:0000313" key="9">
    <source>
        <dbReference type="Proteomes" id="UP001153269"/>
    </source>
</evidence>
<dbReference type="InterPro" id="IPR000313">
    <property type="entry name" value="PWWP_dom"/>
</dbReference>
<keyword evidence="5" id="KW-0175">Coiled coil</keyword>
<evidence type="ECO:0000256" key="3">
    <source>
        <dbReference type="ARBA" id="ARBA00023015"/>
    </source>
</evidence>
<protein>
    <recommendedName>
        <fullName evidence="7">PWWP domain-containing protein</fullName>
    </recommendedName>
</protein>
<feature type="compositionally biased region" description="Acidic residues" evidence="6">
    <location>
        <begin position="7"/>
        <end position="17"/>
    </location>
</feature>
<sequence length="1100" mass="122768">MSAPEEVKEEEEEEEAQDLQLSSVLGNGVLGPQTPLPLPEDAEPQEQQEYYPTETLSLSRTKLRHVPERILRSSTLKYLYLEGNHICSIPDSLFASLPSLQWLDLRNNLVVRLPAEIGLHRHLKTLLLEGNPISELPPELGNVITLKGLSLRNCPITFPPQYIVHQGVQGILQYLRSIMAERHVSTRKAAPELPVVEKLQLSDLTGSSVEEQDEDELQKFEELKDKMILLDRAEWGSMAQGDRNPKSHLHPIIKGKKASTKAGMIPGLLLFDTQIWKRPEERRQAAMKEMKEKQAILEHRRKSQEALQKWQTKARITQEKNISEQMLQRSGRQKKQKGAGVGDGCDAPQRQTSYMSITDCEERRSSLELGRQIRARVEKIQERRKNPMGTASEHMAAAEQDLEELTKIQTRLLVERNRNRAKDLDKCFTIYTGDTLLSFLDNLLLRKQRGDGSLADATVAPLAGIEHRRAGHLTQGNMEAAAEELRAGSRVPVTIDQIVNDTLVVTLTYRERSYTGILLDCGKKTGLFCLPDFTATLGDCPISKPACEIPEVPSEELVSNSPSETSQRPKDEDTLPEGSTPTAPTTCPIPTPVPAGQTLYPPYFEGAPFPQPLWVRHSYSQWVPQPPPRPIKRKKRRTREPGRMTMSTIRLRPRQVLCEKCKNTLNSDEDSKDGMTNTKTSRKENSLHSDDDGDDKDISSKLSRKEDVVAAKDTKRRENGTTLDSKRLRKDKRGEAEVEKFPGSDVIIPHSPVIKISYSTPQGKGEVIKIPSRVHGSVKPFCPKQLVQNGEGENGNAFPDPTKEQRHILDATRSGLTVSIPKLKLTRPFTTVGQDLPSPKICLRPPPRDGEESVVEYEAELVEGSRRRSSRVTGPCLPHSEDSGEGKNSLELWSGSSGEEAERGHSDLTLLINFRKRKADSSSLSVCSSDSLDESKSFSSDGTSPELCDLAPGEDLSVTSSSVPSREDCKTVPPLTVRLHTRSMTKCVTEEGHAVAVGDIVWGKIHGFPWWPARVLSISGTRKQETASCEAQWPQAKVSWFGSPTTSQLSVAKLSPFRQFFRSRFNRKKKGMYRRAILEAAKAVGHMSPEITSLLSHCDT</sequence>
<feature type="region of interest" description="Disordered" evidence="6">
    <location>
        <begin position="864"/>
        <end position="901"/>
    </location>
</feature>
<feature type="region of interest" description="Disordered" evidence="6">
    <location>
        <begin position="551"/>
        <end position="593"/>
    </location>
</feature>
<dbReference type="GO" id="GO:0010369">
    <property type="term" value="C:chromocenter"/>
    <property type="evidence" value="ECO:0007669"/>
    <property type="project" value="TreeGrafter"/>
</dbReference>
<evidence type="ECO:0000256" key="4">
    <source>
        <dbReference type="ARBA" id="ARBA00023163"/>
    </source>
</evidence>
<dbReference type="SMART" id="SM00293">
    <property type="entry name" value="PWWP"/>
    <property type="match status" value="1"/>
</dbReference>
<dbReference type="InterPro" id="IPR032675">
    <property type="entry name" value="LRR_dom_sf"/>
</dbReference>
<keyword evidence="4" id="KW-0804">Transcription</keyword>
<accession>A0A9N7YZX6</accession>
<dbReference type="SMART" id="SM00369">
    <property type="entry name" value="LRR_TYP"/>
    <property type="match status" value="3"/>
</dbReference>
<dbReference type="PANTHER" id="PTHR16112:SF22">
    <property type="entry name" value="PWWP DOMAIN-CONTAINING 2B"/>
    <property type="match status" value="1"/>
</dbReference>
<dbReference type="EMBL" id="CADEAL010003223">
    <property type="protein sequence ID" value="CAB1443877.1"/>
    <property type="molecule type" value="Genomic_DNA"/>
</dbReference>
<dbReference type="Pfam" id="PF00855">
    <property type="entry name" value="PWWP"/>
    <property type="match status" value="1"/>
</dbReference>
<dbReference type="InterPro" id="IPR001611">
    <property type="entry name" value="Leu-rich_rpt"/>
</dbReference>
<dbReference type="PROSITE" id="PS50812">
    <property type="entry name" value="PWWP"/>
    <property type="match status" value="1"/>
</dbReference>
<dbReference type="GO" id="GO:0003682">
    <property type="term" value="F:chromatin binding"/>
    <property type="evidence" value="ECO:0007669"/>
    <property type="project" value="TreeGrafter"/>
</dbReference>
<proteinExistence type="predicted"/>
<comment type="caution">
    <text evidence="8">The sequence shown here is derived from an EMBL/GenBank/DDBJ whole genome shotgun (WGS) entry which is preliminary data.</text>
</comment>
<dbReference type="PROSITE" id="PS51450">
    <property type="entry name" value="LRR"/>
    <property type="match status" value="3"/>
</dbReference>
<dbReference type="AlphaFoldDB" id="A0A9N7YZX6"/>
<feature type="domain" description="PWWP" evidence="7">
    <location>
        <begin position="997"/>
        <end position="1060"/>
    </location>
</feature>
<evidence type="ECO:0000256" key="1">
    <source>
        <dbReference type="ARBA" id="ARBA00022614"/>
    </source>
</evidence>
<feature type="region of interest" description="Disordered" evidence="6">
    <location>
        <begin position="925"/>
        <end position="967"/>
    </location>
</feature>
<gene>
    <name evidence="8" type="ORF">PLEPLA_LOCUS31593</name>
</gene>
<dbReference type="SUPFAM" id="SSF63748">
    <property type="entry name" value="Tudor/PWWP/MBT"/>
    <property type="match status" value="1"/>
</dbReference>
<dbReference type="PANTHER" id="PTHR16112">
    <property type="entry name" value="METHYL-CPG BINDING PROTEIN, DROSOPHILA"/>
    <property type="match status" value="1"/>
</dbReference>
<keyword evidence="9" id="KW-1185">Reference proteome</keyword>
<feature type="compositionally biased region" description="Basic and acidic residues" evidence="6">
    <location>
        <begin position="681"/>
        <end position="719"/>
    </location>
</feature>
<feature type="region of interest" description="Disordered" evidence="6">
    <location>
        <begin position="620"/>
        <end position="738"/>
    </location>
</feature>
<dbReference type="Pfam" id="PF13855">
    <property type="entry name" value="LRR_8"/>
    <property type="match status" value="1"/>
</dbReference>
<keyword evidence="2" id="KW-0677">Repeat</keyword>
<dbReference type="SUPFAM" id="SSF52058">
    <property type="entry name" value="L domain-like"/>
    <property type="match status" value="1"/>
</dbReference>
<evidence type="ECO:0000259" key="7">
    <source>
        <dbReference type="PROSITE" id="PS50812"/>
    </source>
</evidence>
<feature type="coiled-coil region" evidence="5">
    <location>
        <begin position="388"/>
        <end position="415"/>
    </location>
</feature>
<feature type="region of interest" description="Disordered" evidence="6">
    <location>
        <begin position="327"/>
        <end position="350"/>
    </location>
</feature>
<evidence type="ECO:0000313" key="8">
    <source>
        <dbReference type="EMBL" id="CAB1443877.1"/>
    </source>
</evidence>
<feature type="region of interest" description="Disordered" evidence="6">
    <location>
        <begin position="1"/>
        <end position="48"/>
    </location>
</feature>
<evidence type="ECO:0000256" key="5">
    <source>
        <dbReference type="SAM" id="Coils"/>
    </source>
</evidence>
<evidence type="ECO:0000256" key="6">
    <source>
        <dbReference type="SAM" id="MobiDB-lite"/>
    </source>
</evidence>
<feature type="compositionally biased region" description="Low complexity" evidence="6">
    <location>
        <begin position="889"/>
        <end position="898"/>
    </location>
</feature>
<dbReference type="Gene3D" id="2.30.30.140">
    <property type="match status" value="1"/>
</dbReference>
<dbReference type="InterPro" id="IPR003591">
    <property type="entry name" value="Leu-rich_rpt_typical-subtyp"/>
</dbReference>
<keyword evidence="3" id="KW-0805">Transcription regulation</keyword>
<reference evidence="8" key="1">
    <citation type="submission" date="2020-03" db="EMBL/GenBank/DDBJ databases">
        <authorList>
            <person name="Weist P."/>
        </authorList>
    </citation>
    <scope>NUCLEOTIDE SEQUENCE</scope>
</reference>